<dbReference type="Proteomes" id="UP000316598">
    <property type="component" value="Unassembled WGS sequence"/>
</dbReference>
<evidence type="ECO:0000313" key="3">
    <source>
        <dbReference type="Proteomes" id="UP000316598"/>
    </source>
</evidence>
<dbReference type="InterPro" id="IPR023213">
    <property type="entry name" value="CAT-like_dom_sf"/>
</dbReference>
<keyword evidence="3" id="KW-1185">Reference proteome</keyword>
<feature type="region of interest" description="Disordered" evidence="1">
    <location>
        <begin position="164"/>
        <end position="191"/>
    </location>
</feature>
<name>A0A5C5WFM5_9BACT</name>
<comment type="caution">
    <text evidence="2">The sequence shown here is derived from an EMBL/GenBank/DDBJ whole genome shotgun (WGS) entry which is preliminary data.</text>
</comment>
<organism evidence="2 3">
    <name type="scientific">Rubripirellula amarantea</name>
    <dbReference type="NCBI Taxonomy" id="2527999"/>
    <lineage>
        <taxon>Bacteria</taxon>
        <taxon>Pseudomonadati</taxon>
        <taxon>Planctomycetota</taxon>
        <taxon>Planctomycetia</taxon>
        <taxon>Pirellulales</taxon>
        <taxon>Pirellulaceae</taxon>
        <taxon>Rubripirellula</taxon>
    </lineage>
</organism>
<sequence>MPDSVAELISAKNSEVTSTVVERYFARPCHGSGMVFDGAVSVEGEIDLERLTQSWHLVVQFQPRLFARLSGKGTKQKWNLRPFSADEWKIEIANGSAYNRDQLIASIAPRQGIAGRLVIHQVETSECVSRLHFFFHHSAIDGVGAIRIVTAVLRQYQSESLGSPTKRIANDADTDETSKQSDRPSDSNANAAVKRRLISLPNPRNAWVTIRGHNAMLDRHSHDRLPSLESDHLQRSLVESHGPFVRTTLGQHTSSRLRQHLRRKSVTLNDFSVAITLKALSQIISPRWGRYLCVMNPVQTRTWKQRRETNNHVGFAFVRRRHEELESVDHCVEGVQKQLTYVREHGIAHELADGMKILESIPLGFPTVEKLRWFLPTASVTCLSNLKFGRRLGLESRTSDLSPHDQKKTHFIGNAKLKDIEFLAPMQSNGQLAITIWETSDSVSLSWRHVGTVAAAERCLALASLWTSLVDEQISK</sequence>
<dbReference type="EMBL" id="SJPI01000003">
    <property type="protein sequence ID" value="TWT49656.1"/>
    <property type="molecule type" value="Genomic_DNA"/>
</dbReference>
<dbReference type="OrthoDB" id="277032at2"/>
<feature type="compositionally biased region" description="Basic and acidic residues" evidence="1">
    <location>
        <begin position="176"/>
        <end position="185"/>
    </location>
</feature>
<proteinExistence type="predicted"/>
<dbReference type="SUPFAM" id="SSF52777">
    <property type="entry name" value="CoA-dependent acyltransferases"/>
    <property type="match status" value="2"/>
</dbReference>
<dbReference type="RefSeq" id="WP_146517174.1">
    <property type="nucleotide sequence ID" value="NZ_SJPI01000003.1"/>
</dbReference>
<evidence type="ECO:0000313" key="2">
    <source>
        <dbReference type="EMBL" id="TWT49656.1"/>
    </source>
</evidence>
<reference evidence="2 3" key="1">
    <citation type="submission" date="2019-02" db="EMBL/GenBank/DDBJ databases">
        <title>Deep-cultivation of Planctomycetes and their phenomic and genomic characterization uncovers novel biology.</title>
        <authorList>
            <person name="Wiegand S."/>
            <person name="Jogler M."/>
            <person name="Boedeker C."/>
            <person name="Pinto D."/>
            <person name="Vollmers J."/>
            <person name="Rivas-Marin E."/>
            <person name="Kohn T."/>
            <person name="Peeters S.H."/>
            <person name="Heuer A."/>
            <person name="Rast P."/>
            <person name="Oberbeckmann S."/>
            <person name="Bunk B."/>
            <person name="Jeske O."/>
            <person name="Meyerdierks A."/>
            <person name="Storesund J.E."/>
            <person name="Kallscheuer N."/>
            <person name="Luecker S."/>
            <person name="Lage O.M."/>
            <person name="Pohl T."/>
            <person name="Merkel B.J."/>
            <person name="Hornburger P."/>
            <person name="Mueller R.-W."/>
            <person name="Bruemmer F."/>
            <person name="Labrenz M."/>
            <person name="Spormann A.M."/>
            <person name="Op Den Camp H."/>
            <person name="Overmann J."/>
            <person name="Amann R."/>
            <person name="Jetten M.S.M."/>
            <person name="Mascher T."/>
            <person name="Medema M.H."/>
            <person name="Devos D.P."/>
            <person name="Kaster A.-K."/>
            <person name="Ovreas L."/>
            <person name="Rohde M."/>
            <person name="Galperin M.Y."/>
            <person name="Jogler C."/>
        </authorList>
    </citation>
    <scope>NUCLEOTIDE SEQUENCE [LARGE SCALE GENOMIC DNA]</scope>
    <source>
        <strain evidence="2 3">Pla22</strain>
    </source>
</reference>
<evidence type="ECO:0008006" key="4">
    <source>
        <dbReference type="Google" id="ProtNLM"/>
    </source>
</evidence>
<gene>
    <name evidence="2" type="ORF">Pla22_48540</name>
</gene>
<protein>
    <recommendedName>
        <fullName evidence="4">Condensation domain protein</fullName>
    </recommendedName>
</protein>
<accession>A0A5C5WFM5</accession>
<evidence type="ECO:0000256" key="1">
    <source>
        <dbReference type="SAM" id="MobiDB-lite"/>
    </source>
</evidence>
<dbReference type="Gene3D" id="3.30.559.10">
    <property type="entry name" value="Chloramphenicol acetyltransferase-like domain"/>
    <property type="match status" value="1"/>
</dbReference>
<dbReference type="AlphaFoldDB" id="A0A5C5WFM5"/>